<dbReference type="InterPro" id="IPR019826">
    <property type="entry name" value="Carboxylesterase_B_AS"/>
</dbReference>
<protein>
    <recommendedName>
        <fullName evidence="3">Carboxylic ester hydrolase</fullName>
        <ecNumber evidence="3">3.1.1.-</ecNumber>
    </recommendedName>
</protein>
<dbReference type="InterPro" id="IPR050309">
    <property type="entry name" value="Type-B_Carboxylest/Lipase"/>
</dbReference>
<dbReference type="Proteomes" id="UP000573603">
    <property type="component" value="Unassembled WGS sequence"/>
</dbReference>
<dbReference type="EC" id="3.1.1.-" evidence="3"/>
<comment type="similarity">
    <text evidence="1 3">Belongs to the type-B carboxylesterase/lipase family.</text>
</comment>
<proteinExistence type="inferred from homology"/>
<dbReference type="InterPro" id="IPR002018">
    <property type="entry name" value="CarbesteraseB"/>
</dbReference>
<evidence type="ECO:0000256" key="1">
    <source>
        <dbReference type="ARBA" id="ARBA00005964"/>
    </source>
</evidence>
<dbReference type="AlphaFoldDB" id="A0A8H4YZI7"/>
<dbReference type="Pfam" id="PF00135">
    <property type="entry name" value="COesterase"/>
    <property type="match status" value="1"/>
</dbReference>
<dbReference type="Gene3D" id="3.40.50.1820">
    <property type="entry name" value="alpha/beta hydrolase"/>
    <property type="match status" value="1"/>
</dbReference>
<keyword evidence="2 3" id="KW-0378">Hydrolase</keyword>
<accession>A0A8H4YZI7</accession>
<evidence type="ECO:0000259" key="4">
    <source>
        <dbReference type="Pfam" id="PF00135"/>
    </source>
</evidence>
<name>A0A8H4YZI7_9HYPO</name>
<dbReference type="PANTHER" id="PTHR11559">
    <property type="entry name" value="CARBOXYLESTERASE"/>
    <property type="match status" value="1"/>
</dbReference>
<evidence type="ECO:0000313" key="5">
    <source>
        <dbReference type="EMBL" id="KAF5236800.1"/>
    </source>
</evidence>
<keyword evidence="3" id="KW-0732">Signal</keyword>
<dbReference type="GO" id="GO:0016787">
    <property type="term" value="F:hydrolase activity"/>
    <property type="evidence" value="ECO:0007669"/>
    <property type="project" value="UniProtKB-KW"/>
</dbReference>
<evidence type="ECO:0000256" key="3">
    <source>
        <dbReference type="RuleBase" id="RU361235"/>
    </source>
</evidence>
<feature type="domain" description="Carboxylesterase type B" evidence="4">
    <location>
        <begin position="59"/>
        <end position="173"/>
    </location>
</feature>
<keyword evidence="6" id="KW-1185">Reference proteome</keyword>
<gene>
    <name evidence="5" type="ORF">FANTH_11121</name>
</gene>
<dbReference type="SUPFAM" id="SSF53474">
    <property type="entry name" value="alpha/beta-Hydrolases"/>
    <property type="match status" value="1"/>
</dbReference>
<dbReference type="InterPro" id="IPR029058">
    <property type="entry name" value="AB_hydrolase_fold"/>
</dbReference>
<sequence>MKSISLIPALASLVPLAVALRRVSLKSNGLPSVTIESGVIQGATTTILGALHKVTKYLGGSLSNGANPLDAYDGSYLAALEGAVIVTVNYRTNVFGFPRTPELPANAMNLGHSFLDQRFALAWVQRTIAAFGGDPAKVTIFGQSAGSEPVDALVRSFSKNAPFRAAIEESGQSTFLTPPEDPYAV</sequence>
<evidence type="ECO:0000313" key="6">
    <source>
        <dbReference type="Proteomes" id="UP000573603"/>
    </source>
</evidence>
<reference evidence="5 6" key="1">
    <citation type="journal article" date="2020" name="BMC Genomics">
        <title>Correction to: Identification and distribution of gene clusters required for synthesis of sphingolipid metabolism inhibitors in diverse species of the filamentous fungus Fusarium.</title>
        <authorList>
            <person name="Kim H.S."/>
            <person name="Lohmar J.M."/>
            <person name="Busman M."/>
            <person name="Brown D.W."/>
            <person name="Naumann T.A."/>
            <person name="Divon H.H."/>
            <person name="Lysoe E."/>
            <person name="Uhlig S."/>
            <person name="Proctor R.H."/>
        </authorList>
    </citation>
    <scope>NUCLEOTIDE SEQUENCE [LARGE SCALE GENOMIC DNA]</scope>
    <source>
        <strain evidence="5 6">NRRL 25214</strain>
    </source>
</reference>
<dbReference type="EMBL" id="JABEVY010000316">
    <property type="protein sequence ID" value="KAF5236800.1"/>
    <property type="molecule type" value="Genomic_DNA"/>
</dbReference>
<evidence type="ECO:0000256" key="2">
    <source>
        <dbReference type="ARBA" id="ARBA00022801"/>
    </source>
</evidence>
<organism evidence="5 6">
    <name type="scientific">Fusarium anthophilum</name>
    <dbReference type="NCBI Taxonomy" id="48485"/>
    <lineage>
        <taxon>Eukaryota</taxon>
        <taxon>Fungi</taxon>
        <taxon>Dikarya</taxon>
        <taxon>Ascomycota</taxon>
        <taxon>Pezizomycotina</taxon>
        <taxon>Sordariomycetes</taxon>
        <taxon>Hypocreomycetidae</taxon>
        <taxon>Hypocreales</taxon>
        <taxon>Nectriaceae</taxon>
        <taxon>Fusarium</taxon>
        <taxon>Fusarium fujikuroi species complex</taxon>
    </lineage>
</organism>
<feature type="chain" id="PRO_5034645582" description="Carboxylic ester hydrolase" evidence="3">
    <location>
        <begin position="20"/>
        <end position="185"/>
    </location>
</feature>
<dbReference type="PROSITE" id="PS00122">
    <property type="entry name" value="CARBOXYLESTERASE_B_1"/>
    <property type="match status" value="1"/>
</dbReference>
<comment type="caution">
    <text evidence="5">The sequence shown here is derived from an EMBL/GenBank/DDBJ whole genome shotgun (WGS) entry which is preliminary data.</text>
</comment>
<feature type="signal peptide" evidence="3">
    <location>
        <begin position="1"/>
        <end position="19"/>
    </location>
</feature>